<dbReference type="InterPro" id="IPR051052">
    <property type="entry name" value="Diverse_substrate_MTase"/>
</dbReference>
<dbReference type="InParanoid" id="A0A1J7JY08"/>
<evidence type="ECO:0000256" key="3">
    <source>
        <dbReference type="ARBA" id="ARBA00022679"/>
    </source>
</evidence>
<dbReference type="InterPro" id="IPR029063">
    <property type="entry name" value="SAM-dependent_MTases_sf"/>
</dbReference>
<organism evidence="5 6">
    <name type="scientific">Coniochaeta ligniaria NRRL 30616</name>
    <dbReference type="NCBI Taxonomy" id="1408157"/>
    <lineage>
        <taxon>Eukaryota</taxon>
        <taxon>Fungi</taxon>
        <taxon>Dikarya</taxon>
        <taxon>Ascomycota</taxon>
        <taxon>Pezizomycotina</taxon>
        <taxon>Sordariomycetes</taxon>
        <taxon>Sordariomycetidae</taxon>
        <taxon>Coniochaetales</taxon>
        <taxon>Coniochaetaceae</taxon>
        <taxon>Coniochaeta</taxon>
    </lineage>
</organism>
<evidence type="ECO:0000313" key="5">
    <source>
        <dbReference type="EMBL" id="OIW35000.1"/>
    </source>
</evidence>
<dbReference type="PANTHER" id="PTHR44942:SF4">
    <property type="entry name" value="METHYLTRANSFERASE TYPE 11 DOMAIN-CONTAINING PROTEIN"/>
    <property type="match status" value="1"/>
</dbReference>
<dbReference type="EMBL" id="KV875093">
    <property type="protein sequence ID" value="OIW35000.1"/>
    <property type="molecule type" value="Genomic_DNA"/>
</dbReference>
<dbReference type="OrthoDB" id="10027013at2759"/>
<dbReference type="InterPro" id="IPR013216">
    <property type="entry name" value="Methyltransf_11"/>
</dbReference>
<dbReference type="Gene3D" id="3.40.50.150">
    <property type="entry name" value="Vaccinia Virus protein VP39"/>
    <property type="match status" value="1"/>
</dbReference>
<keyword evidence="2 5" id="KW-0489">Methyltransferase</keyword>
<dbReference type="GO" id="GO:0008757">
    <property type="term" value="F:S-adenosylmethionine-dependent methyltransferase activity"/>
    <property type="evidence" value="ECO:0007669"/>
    <property type="project" value="InterPro"/>
</dbReference>
<evidence type="ECO:0000313" key="6">
    <source>
        <dbReference type="Proteomes" id="UP000182658"/>
    </source>
</evidence>
<keyword evidence="6" id="KW-1185">Reference proteome</keyword>
<comment type="similarity">
    <text evidence="1">Belongs to the methyltransferase superfamily.</text>
</comment>
<feature type="domain" description="Methyltransferase type 11" evidence="4">
    <location>
        <begin position="52"/>
        <end position="142"/>
    </location>
</feature>
<gene>
    <name evidence="5" type="ORF">CONLIGDRAFT_566883</name>
</gene>
<sequence>MATTYELPKAASEGFKDAGAYDAYRPSYPPEAVDALLHHLKIADKPNVNVVEIAAGTGKFTELLDKRYENYNIHAVEPHAGMRAELEKKQLRNVTVTDGHAAKMPVEDGWADACIAAQSFHWFATDEALKEIHRILAPNAVLGMIWNIEEYNKPRSWPSVTSWGKKLNDWIWSISTDGLPRFRDEAWQGVFEKQTKHNPLEILKNSLTSNFPRFSLPLGEETVKWTVWISEDALWARINTLSQVSVLKGEQRDAAHKTFKEALQSSDVERNEKGEIALHGVTFFAWTDKIE</sequence>
<dbReference type="PANTHER" id="PTHR44942">
    <property type="entry name" value="METHYLTRANSF_11 DOMAIN-CONTAINING PROTEIN"/>
    <property type="match status" value="1"/>
</dbReference>
<dbReference type="STRING" id="1408157.A0A1J7JY08"/>
<name>A0A1J7JY08_9PEZI</name>
<proteinExistence type="inferred from homology"/>
<accession>A0A1J7JY08</accession>
<dbReference type="Proteomes" id="UP000182658">
    <property type="component" value="Unassembled WGS sequence"/>
</dbReference>
<evidence type="ECO:0000256" key="1">
    <source>
        <dbReference type="ARBA" id="ARBA00008361"/>
    </source>
</evidence>
<dbReference type="GO" id="GO:0032259">
    <property type="term" value="P:methylation"/>
    <property type="evidence" value="ECO:0007669"/>
    <property type="project" value="UniProtKB-KW"/>
</dbReference>
<dbReference type="SUPFAM" id="SSF53335">
    <property type="entry name" value="S-adenosyl-L-methionine-dependent methyltransferases"/>
    <property type="match status" value="1"/>
</dbReference>
<evidence type="ECO:0000259" key="4">
    <source>
        <dbReference type="Pfam" id="PF08241"/>
    </source>
</evidence>
<keyword evidence="3 5" id="KW-0808">Transferase</keyword>
<evidence type="ECO:0000256" key="2">
    <source>
        <dbReference type="ARBA" id="ARBA00022603"/>
    </source>
</evidence>
<dbReference type="CDD" id="cd02440">
    <property type="entry name" value="AdoMet_MTases"/>
    <property type="match status" value="1"/>
</dbReference>
<reference evidence="5 6" key="1">
    <citation type="submission" date="2016-10" db="EMBL/GenBank/DDBJ databases">
        <title>Draft genome sequence of Coniochaeta ligniaria NRRL30616, a lignocellulolytic fungus for bioabatement of inhibitors in plant biomass hydrolysates.</title>
        <authorList>
            <consortium name="DOE Joint Genome Institute"/>
            <person name="Jimenez D.J."/>
            <person name="Hector R.E."/>
            <person name="Riley R."/>
            <person name="Sun H."/>
            <person name="Grigoriev I.V."/>
            <person name="Van Elsas J.D."/>
            <person name="Nichols N.N."/>
        </authorList>
    </citation>
    <scope>NUCLEOTIDE SEQUENCE [LARGE SCALE GENOMIC DNA]</scope>
    <source>
        <strain evidence="5 6">NRRL 30616</strain>
    </source>
</reference>
<dbReference type="AlphaFoldDB" id="A0A1J7JY08"/>
<dbReference type="Pfam" id="PF08241">
    <property type="entry name" value="Methyltransf_11"/>
    <property type="match status" value="1"/>
</dbReference>
<protein>
    <submittedName>
        <fullName evidence="5">S-adenosyl-L-methionine-dependent methyltransferase</fullName>
    </submittedName>
</protein>